<protein>
    <submittedName>
        <fullName evidence="3">Thioesterase superfamily protein</fullName>
    </submittedName>
</protein>
<evidence type="ECO:0000313" key="3">
    <source>
        <dbReference type="EMBL" id="BAY96157.1"/>
    </source>
</evidence>
<dbReference type="PIRSF" id="PIRSF003230">
    <property type="entry name" value="YbgC"/>
    <property type="match status" value="1"/>
</dbReference>
<reference evidence="3 4" key="1">
    <citation type="submission" date="2017-06" db="EMBL/GenBank/DDBJ databases">
        <title>Genome sequencing of cyanobaciteial culture collection at National Institute for Environmental Studies (NIES).</title>
        <authorList>
            <person name="Hirose Y."/>
            <person name="Shimura Y."/>
            <person name="Fujisawa T."/>
            <person name="Nakamura Y."/>
            <person name="Kawachi M."/>
        </authorList>
    </citation>
    <scope>NUCLEOTIDE SEQUENCE [LARGE SCALE GENOMIC DNA]</scope>
    <source>
        <strain evidence="3 4">NIES-37</strain>
    </source>
</reference>
<dbReference type="Gene3D" id="3.10.129.10">
    <property type="entry name" value="Hotdog Thioesterase"/>
    <property type="match status" value="1"/>
</dbReference>
<dbReference type="InterPro" id="IPR008272">
    <property type="entry name" value="HB-CoA_thioesterase_AS"/>
</dbReference>
<dbReference type="EMBL" id="AP018248">
    <property type="protein sequence ID" value="BAY96157.1"/>
    <property type="molecule type" value="Genomic_DNA"/>
</dbReference>
<gene>
    <name evidence="3" type="ORF">NIES37_00840</name>
</gene>
<dbReference type="PANTHER" id="PTHR31793">
    <property type="entry name" value="4-HYDROXYBENZOYL-COA THIOESTERASE FAMILY MEMBER"/>
    <property type="match status" value="1"/>
</dbReference>
<dbReference type="SUPFAM" id="SSF54637">
    <property type="entry name" value="Thioesterase/thiol ester dehydrase-isomerase"/>
    <property type="match status" value="1"/>
</dbReference>
<dbReference type="NCBIfam" id="TIGR00051">
    <property type="entry name" value="YbgC/FadM family acyl-CoA thioesterase"/>
    <property type="match status" value="1"/>
</dbReference>
<sequence>MSQAQSSQPQLPPTSAIDSPLNHTSENWFAYPVRVQPHHTDYAGVVWHGTYINWMEEARIECLRSIGIEYVDLVALGCDLPVVELSVRYHRSIQLGKAVLVKTRMADVTGVRINWDYAITSTDGQELYATAKVTLVALDRERGKIMRQLPASVKDALARVSLLQNN</sequence>
<keyword evidence="4" id="KW-1185">Reference proteome</keyword>
<accession>A0A1Z4MRN2</accession>
<dbReference type="AlphaFoldDB" id="A0A1Z4MRN2"/>
<dbReference type="PANTHER" id="PTHR31793:SF37">
    <property type="entry name" value="ACYL-COA THIOESTER HYDROLASE YBGC"/>
    <property type="match status" value="1"/>
</dbReference>
<comment type="similarity">
    <text evidence="1">Belongs to the 4-hydroxybenzoyl-CoA thioesterase family.</text>
</comment>
<name>A0A1Z4MRN2_9CYAN</name>
<dbReference type="Proteomes" id="UP000218785">
    <property type="component" value="Chromosome"/>
</dbReference>
<proteinExistence type="inferred from homology"/>
<dbReference type="InterPro" id="IPR050563">
    <property type="entry name" value="4-hydroxybenzoyl-CoA_TE"/>
</dbReference>
<dbReference type="PROSITE" id="PS01328">
    <property type="entry name" value="4HBCOA_THIOESTERASE"/>
    <property type="match status" value="1"/>
</dbReference>
<evidence type="ECO:0000256" key="2">
    <source>
        <dbReference type="ARBA" id="ARBA00022801"/>
    </source>
</evidence>
<dbReference type="RefSeq" id="WP_096573404.1">
    <property type="nucleotide sequence ID" value="NZ_CAWNJS010000001.1"/>
</dbReference>
<organism evidence="3 4">
    <name type="scientific">Tolypothrix tenuis PCC 7101</name>
    <dbReference type="NCBI Taxonomy" id="231146"/>
    <lineage>
        <taxon>Bacteria</taxon>
        <taxon>Bacillati</taxon>
        <taxon>Cyanobacteriota</taxon>
        <taxon>Cyanophyceae</taxon>
        <taxon>Nostocales</taxon>
        <taxon>Tolypothrichaceae</taxon>
        <taxon>Tolypothrix</taxon>
    </lineage>
</organism>
<dbReference type="GO" id="GO:0047617">
    <property type="term" value="F:fatty acyl-CoA hydrolase activity"/>
    <property type="evidence" value="ECO:0007669"/>
    <property type="project" value="TreeGrafter"/>
</dbReference>
<keyword evidence="2" id="KW-0378">Hydrolase</keyword>
<evidence type="ECO:0000256" key="1">
    <source>
        <dbReference type="ARBA" id="ARBA00005953"/>
    </source>
</evidence>
<dbReference type="InterPro" id="IPR029069">
    <property type="entry name" value="HotDog_dom_sf"/>
</dbReference>
<dbReference type="KEGG" id="ttq:NIES37_00840"/>
<dbReference type="InterPro" id="IPR006684">
    <property type="entry name" value="YbgC/YbaW"/>
</dbReference>
<evidence type="ECO:0000313" key="4">
    <source>
        <dbReference type="Proteomes" id="UP000218785"/>
    </source>
</evidence>
<dbReference type="Pfam" id="PF13279">
    <property type="entry name" value="4HBT_2"/>
    <property type="match status" value="1"/>
</dbReference>
<dbReference type="CDD" id="cd00586">
    <property type="entry name" value="4HBT"/>
    <property type="match status" value="1"/>
</dbReference>